<dbReference type="SUPFAM" id="SSF50129">
    <property type="entry name" value="GroES-like"/>
    <property type="match status" value="1"/>
</dbReference>
<protein>
    <submittedName>
        <fullName evidence="6">L-iditol 2-dehydrogenase</fullName>
    </submittedName>
</protein>
<evidence type="ECO:0000313" key="6">
    <source>
        <dbReference type="EMBL" id="SDZ90268.1"/>
    </source>
</evidence>
<dbReference type="Gene3D" id="3.40.50.720">
    <property type="entry name" value="NAD(P)-binding Rossmann-like Domain"/>
    <property type="match status" value="1"/>
</dbReference>
<comment type="cofactor">
    <cofactor evidence="4">
        <name>Zn(2+)</name>
        <dbReference type="ChEBI" id="CHEBI:29105"/>
    </cofactor>
</comment>
<dbReference type="Pfam" id="PF08240">
    <property type="entry name" value="ADH_N"/>
    <property type="match status" value="1"/>
</dbReference>
<dbReference type="EMBL" id="FNRK01000001">
    <property type="protein sequence ID" value="SDZ90268.1"/>
    <property type="molecule type" value="Genomic_DNA"/>
</dbReference>
<evidence type="ECO:0000256" key="4">
    <source>
        <dbReference type="RuleBase" id="RU361277"/>
    </source>
</evidence>
<dbReference type="InterPro" id="IPR020843">
    <property type="entry name" value="ER"/>
</dbReference>
<dbReference type="PROSITE" id="PS00059">
    <property type="entry name" value="ADH_ZINC"/>
    <property type="match status" value="1"/>
</dbReference>
<dbReference type="SUPFAM" id="SSF51735">
    <property type="entry name" value="NAD(P)-binding Rossmann-fold domains"/>
    <property type="match status" value="1"/>
</dbReference>
<dbReference type="InterPro" id="IPR013149">
    <property type="entry name" value="ADH-like_C"/>
</dbReference>
<dbReference type="PANTHER" id="PTHR43401">
    <property type="entry name" value="L-THREONINE 3-DEHYDROGENASE"/>
    <property type="match status" value="1"/>
</dbReference>
<dbReference type="GO" id="GO:0008270">
    <property type="term" value="F:zinc ion binding"/>
    <property type="evidence" value="ECO:0007669"/>
    <property type="project" value="InterPro"/>
</dbReference>
<keyword evidence="3" id="KW-0560">Oxidoreductase</keyword>
<evidence type="ECO:0000256" key="3">
    <source>
        <dbReference type="ARBA" id="ARBA00023002"/>
    </source>
</evidence>
<dbReference type="AlphaFoldDB" id="A0A1H3WVS3"/>
<dbReference type="OrthoDB" id="9769198at2"/>
<dbReference type="PANTHER" id="PTHR43401:SF2">
    <property type="entry name" value="L-THREONINE 3-DEHYDROGENASE"/>
    <property type="match status" value="1"/>
</dbReference>
<dbReference type="InterPro" id="IPR002328">
    <property type="entry name" value="ADH_Zn_CS"/>
</dbReference>
<evidence type="ECO:0000259" key="5">
    <source>
        <dbReference type="SMART" id="SM00829"/>
    </source>
</evidence>
<reference evidence="6 7" key="1">
    <citation type="submission" date="2016-10" db="EMBL/GenBank/DDBJ databases">
        <authorList>
            <person name="de Groot N.N."/>
        </authorList>
    </citation>
    <scope>NUCLEOTIDE SEQUENCE [LARGE SCALE GENOMIC DNA]</scope>
    <source>
        <strain evidence="6 7">SR12</strain>
    </source>
</reference>
<dbReference type="Pfam" id="PF00107">
    <property type="entry name" value="ADH_zinc_N"/>
    <property type="match status" value="1"/>
</dbReference>
<comment type="similarity">
    <text evidence="4">Belongs to the zinc-containing alcohol dehydrogenase family.</text>
</comment>
<dbReference type="STRING" id="81409.SAMN04515656_10169"/>
<dbReference type="GO" id="GO:0016491">
    <property type="term" value="F:oxidoreductase activity"/>
    <property type="evidence" value="ECO:0007669"/>
    <property type="project" value="UniProtKB-KW"/>
</dbReference>
<dbReference type="SMART" id="SM00829">
    <property type="entry name" value="PKS_ER"/>
    <property type="match status" value="1"/>
</dbReference>
<dbReference type="InterPro" id="IPR011032">
    <property type="entry name" value="GroES-like_sf"/>
</dbReference>
<accession>A0A1H3WVS3</accession>
<dbReference type="Gene3D" id="3.90.180.10">
    <property type="entry name" value="Medium-chain alcohol dehydrogenases, catalytic domain"/>
    <property type="match status" value="1"/>
</dbReference>
<dbReference type="RefSeq" id="WP_090304041.1">
    <property type="nucleotide sequence ID" value="NZ_FNRK01000001.1"/>
</dbReference>
<keyword evidence="7" id="KW-1185">Reference proteome</keyword>
<dbReference type="CDD" id="cd08236">
    <property type="entry name" value="sugar_DH"/>
    <property type="match status" value="1"/>
</dbReference>
<evidence type="ECO:0000256" key="2">
    <source>
        <dbReference type="ARBA" id="ARBA00022833"/>
    </source>
</evidence>
<organism evidence="6 7">
    <name type="scientific">Eubacterium aggregans</name>
    <dbReference type="NCBI Taxonomy" id="81409"/>
    <lineage>
        <taxon>Bacteria</taxon>
        <taxon>Bacillati</taxon>
        <taxon>Bacillota</taxon>
        <taxon>Clostridia</taxon>
        <taxon>Eubacteriales</taxon>
        <taxon>Eubacteriaceae</taxon>
        <taxon>Eubacterium</taxon>
    </lineage>
</organism>
<sequence>MITNTTMQAAVLHAPADLRYERVPIPQIDENDVLVRVKAAGICGSDLGRVMHSGTYHFPTIPGHEFCGTIDQLGRDVDGFSIGDRVLVVPILPCFQCAHCQSGNYGQCENYNYLGSRTDGGFAEYVKAPVQNIIPLPDNISFEEGAAVEPAAVTLHGMKRIKINPGDSVCILGCGPIGLFAIQFARIMGATQIIAVDLDTERLALAQNLGATDTIEASSVSVIPSVKQLSGGEGVDVTIENAGSNITQVQAISCTKKHGRILYLGTAHKDVVIPPEIFEHIVRNEITITGAWNSYSAPFPGKEWHATLEYLEQKRLDVRSLISHQLPLSDAPEVFKSLDSHQLNAIKIIFQI</sequence>
<evidence type="ECO:0000256" key="1">
    <source>
        <dbReference type="ARBA" id="ARBA00022723"/>
    </source>
</evidence>
<dbReference type="InterPro" id="IPR013154">
    <property type="entry name" value="ADH-like_N"/>
</dbReference>
<gene>
    <name evidence="6" type="ORF">SAMN04515656_10169</name>
</gene>
<dbReference type="InterPro" id="IPR036291">
    <property type="entry name" value="NAD(P)-bd_dom_sf"/>
</dbReference>
<keyword evidence="1 4" id="KW-0479">Metal-binding</keyword>
<keyword evidence="2 4" id="KW-0862">Zinc</keyword>
<evidence type="ECO:0000313" key="7">
    <source>
        <dbReference type="Proteomes" id="UP000199394"/>
    </source>
</evidence>
<dbReference type="InterPro" id="IPR050129">
    <property type="entry name" value="Zn_alcohol_dh"/>
</dbReference>
<name>A0A1H3WVS3_9FIRM</name>
<proteinExistence type="inferred from homology"/>
<feature type="domain" description="Enoyl reductase (ER)" evidence="5">
    <location>
        <begin position="13"/>
        <end position="346"/>
    </location>
</feature>
<dbReference type="Proteomes" id="UP000199394">
    <property type="component" value="Unassembled WGS sequence"/>
</dbReference>